<reference evidence="1 2" key="1">
    <citation type="submission" date="2011-09" db="EMBL/GenBank/DDBJ databases">
        <authorList>
            <person name="Pope W.H."/>
            <person name="Pedulla M.L."/>
            <person name="Ford M.E."/>
            <person name="Peebles C.L."/>
            <person name="Hatfull G.H."/>
            <person name="Hendrix R.W."/>
        </authorList>
    </citation>
    <scope>NUCLEOTIDE SEQUENCE [LARGE SCALE GENOMIC DNA]</scope>
    <source>
        <strain evidence="1">G</strain>
    </source>
</reference>
<sequence>MNQRAAKREMDNLMGISEEMDNRFNSKELTPQLRKELFQYIKNLISNVGMVREDKDKTIQLWVSQSYKDYKMAPDIVIYEEKGCVFIHDEILWKTISGLNEVVRGD</sequence>
<evidence type="ECO:0000313" key="1">
    <source>
        <dbReference type="EMBL" id="AEO93858.1"/>
    </source>
</evidence>
<dbReference type="Proteomes" id="UP000009273">
    <property type="component" value="Segment"/>
</dbReference>
<gene>
    <name evidence="1" type="primary">613</name>
    <name evidence="1" type="ORF">G_613</name>
</gene>
<dbReference type="EMBL" id="JN638751">
    <property type="protein sequence ID" value="AEO93858.1"/>
    <property type="molecule type" value="Genomic_DNA"/>
</dbReference>
<dbReference type="KEGG" id="vg:18563823"/>
<dbReference type="RefSeq" id="YP_009015905.1">
    <property type="nucleotide sequence ID" value="NC_023719.1"/>
</dbReference>
<proteinExistence type="predicted"/>
<evidence type="ECO:0000313" key="2">
    <source>
        <dbReference type="Proteomes" id="UP000009273"/>
    </source>
</evidence>
<dbReference type="GeneID" id="18563823"/>
<name>G3MAZ3_9CAUD</name>
<accession>G3MAZ3</accession>
<keyword evidence="2" id="KW-1185">Reference proteome</keyword>
<organism evidence="1 2">
    <name type="scientific">Bacillus phage G</name>
    <dbReference type="NCBI Taxonomy" id="2884420"/>
    <lineage>
        <taxon>Viruses</taxon>
        <taxon>Duplodnaviria</taxon>
        <taxon>Heunggongvirae</taxon>
        <taxon>Uroviricota</taxon>
        <taxon>Caudoviricetes</taxon>
        <taxon>Donellivirus</taxon>
        <taxon>Donellivirus gee</taxon>
    </lineage>
</organism>
<protein>
    <submittedName>
        <fullName evidence="1">Gp613</fullName>
    </submittedName>
</protein>